<dbReference type="Pfam" id="PF01841">
    <property type="entry name" value="Transglut_core"/>
    <property type="match status" value="1"/>
</dbReference>
<evidence type="ECO:0000259" key="1">
    <source>
        <dbReference type="SMART" id="SM00460"/>
    </source>
</evidence>
<dbReference type="InterPro" id="IPR052557">
    <property type="entry name" value="CAP/Cytokinesis_protein"/>
</dbReference>
<dbReference type="RefSeq" id="WP_116062797.1">
    <property type="nucleotide sequence ID" value="NZ_QRDZ01000019.1"/>
</dbReference>
<accession>A0A3D9IW80</accession>
<dbReference type="Gene3D" id="3.10.620.30">
    <property type="match status" value="1"/>
</dbReference>
<reference evidence="2 3" key="1">
    <citation type="submission" date="2018-07" db="EMBL/GenBank/DDBJ databases">
        <title>Genomic Encyclopedia of Type Strains, Phase III (KMG-III): the genomes of soil and plant-associated and newly described type strains.</title>
        <authorList>
            <person name="Whitman W."/>
        </authorList>
    </citation>
    <scope>NUCLEOTIDE SEQUENCE [LARGE SCALE GENOMIC DNA]</scope>
    <source>
        <strain evidence="2 3">CECT 7287</strain>
    </source>
</reference>
<name>A0A3D9IW80_9BACL</name>
<comment type="caution">
    <text evidence="2">The sequence shown here is derived from an EMBL/GenBank/DDBJ whole genome shotgun (WGS) entry which is preliminary data.</text>
</comment>
<organism evidence="2 3">
    <name type="scientific">Cohnella phaseoli</name>
    <dbReference type="NCBI Taxonomy" id="456490"/>
    <lineage>
        <taxon>Bacteria</taxon>
        <taxon>Bacillati</taxon>
        <taxon>Bacillota</taxon>
        <taxon>Bacilli</taxon>
        <taxon>Bacillales</taxon>
        <taxon>Paenibacillaceae</taxon>
        <taxon>Cohnella</taxon>
    </lineage>
</organism>
<sequence>MNDKLKALLASSLLLGILLITAGCKSLQIIYAADAASSQARMQQDILTALSQRQSSIQLKYVGNKNSSLKQEIKDILEAAIRTDDYLHYTVKTYKYKASIQGNYATIDFSFTYWESQAQTAEVRRQVASIVKRIITPGMNDHQKVKAVHDWVVANLAYDTRLVSHSAYDGLVDGSTVCQGYALLTYEMMKQAGIPVKIAEGTSRGRAHTWNLVQIGGKWYHLDTTWNDPVPDAPGKVQYGYYNLTDAQIRVDHKWSASSGYPAASFDYGQAISALAVKGTGMAAFYRQLHDLMGYAYLGDAYTASNVSELTDRIREAADNGDSELIVRYTKGVTVASDLKKAFNAQSGTSRISYTLEDYTRTPANDKLLRITLHR</sequence>
<dbReference type="InterPro" id="IPR002931">
    <property type="entry name" value="Transglutaminase-like"/>
</dbReference>
<dbReference type="SMART" id="SM00460">
    <property type="entry name" value="TGc"/>
    <property type="match status" value="1"/>
</dbReference>
<evidence type="ECO:0000313" key="2">
    <source>
        <dbReference type="EMBL" id="RED65386.1"/>
    </source>
</evidence>
<gene>
    <name evidence="2" type="ORF">DFP98_11917</name>
</gene>
<dbReference type="Proteomes" id="UP000256977">
    <property type="component" value="Unassembled WGS sequence"/>
</dbReference>
<protein>
    <submittedName>
        <fullName evidence="2">Transglutaminase superfamily protein</fullName>
    </submittedName>
</protein>
<dbReference type="AlphaFoldDB" id="A0A3D9IW80"/>
<evidence type="ECO:0000313" key="3">
    <source>
        <dbReference type="Proteomes" id="UP000256977"/>
    </source>
</evidence>
<dbReference type="EMBL" id="QRDZ01000019">
    <property type="protein sequence ID" value="RED65386.1"/>
    <property type="molecule type" value="Genomic_DNA"/>
</dbReference>
<dbReference type="PANTHER" id="PTHR46333:SF2">
    <property type="entry name" value="CYTOKINESIS PROTEIN 3"/>
    <property type="match status" value="1"/>
</dbReference>
<dbReference type="GO" id="GO:0005737">
    <property type="term" value="C:cytoplasm"/>
    <property type="evidence" value="ECO:0007669"/>
    <property type="project" value="TreeGrafter"/>
</dbReference>
<dbReference type="OrthoDB" id="9788327at2"/>
<dbReference type="PANTHER" id="PTHR46333">
    <property type="entry name" value="CYTOKINESIS PROTEIN 3"/>
    <property type="match status" value="1"/>
</dbReference>
<proteinExistence type="predicted"/>
<dbReference type="InterPro" id="IPR038765">
    <property type="entry name" value="Papain-like_cys_pep_sf"/>
</dbReference>
<dbReference type="SUPFAM" id="SSF54001">
    <property type="entry name" value="Cysteine proteinases"/>
    <property type="match status" value="1"/>
</dbReference>
<feature type="domain" description="Transglutaminase-like" evidence="1">
    <location>
        <begin position="170"/>
        <end position="226"/>
    </location>
</feature>
<keyword evidence="3" id="KW-1185">Reference proteome</keyword>
<dbReference type="PROSITE" id="PS51257">
    <property type="entry name" value="PROKAR_LIPOPROTEIN"/>
    <property type="match status" value="1"/>
</dbReference>